<dbReference type="Proteomes" id="UP000009131">
    <property type="component" value="Unassembled WGS sequence"/>
</dbReference>
<dbReference type="HOGENOM" id="CLU_3191487_0_0_1"/>
<dbReference type="InParanoid" id="G7DTZ6"/>
<accession>G7DTZ6</accession>
<keyword evidence="2" id="KW-1185">Reference proteome</keyword>
<dbReference type="EMBL" id="BABT02000026">
    <property type="protein sequence ID" value="GAA94056.1"/>
    <property type="molecule type" value="Genomic_DNA"/>
</dbReference>
<organism evidence="1 2">
    <name type="scientific">Mixia osmundae (strain CBS 9802 / IAM 14324 / JCM 22182 / KY 12970)</name>
    <dbReference type="NCBI Taxonomy" id="764103"/>
    <lineage>
        <taxon>Eukaryota</taxon>
        <taxon>Fungi</taxon>
        <taxon>Dikarya</taxon>
        <taxon>Basidiomycota</taxon>
        <taxon>Pucciniomycotina</taxon>
        <taxon>Mixiomycetes</taxon>
        <taxon>Mixiales</taxon>
        <taxon>Mixiaceae</taxon>
        <taxon>Mixia</taxon>
    </lineage>
</organism>
<reference evidence="1 2" key="2">
    <citation type="journal article" date="2012" name="Open Biol.">
        <title>Characteristics of nucleosomes and linker DNA regions on the genome of the basidiomycete Mixia osmundae revealed by mono- and dinucleosome mapping.</title>
        <authorList>
            <person name="Nishida H."/>
            <person name="Kondo S."/>
            <person name="Matsumoto T."/>
            <person name="Suzuki Y."/>
            <person name="Yoshikawa H."/>
            <person name="Taylor T.D."/>
            <person name="Sugiyama J."/>
        </authorList>
    </citation>
    <scope>NUCLEOTIDE SEQUENCE [LARGE SCALE GENOMIC DNA]</scope>
    <source>
        <strain evidence="2">CBS 9802 / IAM 14324 / JCM 22182 / KY 12970</strain>
    </source>
</reference>
<name>G7DTZ6_MIXOS</name>
<dbReference type="AlphaFoldDB" id="G7DTZ6"/>
<protein>
    <submittedName>
        <fullName evidence="1">Uncharacterized protein</fullName>
    </submittedName>
</protein>
<reference evidence="1 2" key="1">
    <citation type="journal article" date="2011" name="J. Gen. Appl. Microbiol.">
        <title>Draft genome sequencing of the enigmatic basidiomycete Mixia osmundae.</title>
        <authorList>
            <person name="Nishida H."/>
            <person name="Nagatsuka Y."/>
            <person name="Sugiyama J."/>
        </authorList>
    </citation>
    <scope>NUCLEOTIDE SEQUENCE [LARGE SCALE GENOMIC DNA]</scope>
    <source>
        <strain evidence="2">CBS 9802 / IAM 14324 / JCM 22182 / KY 12970</strain>
    </source>
</reference>
<evidence type="ECO:0000313" key="1">
    <source>
        <dbReference type="EMBL" id="GAA94056.1"/>
    </source>
</evidence>
<sequence length="46" mass="5118">MRRAACGAAITPTYRSMAIVSLRVYISVSKQTRRLHSEQSARLLPA</sequence>
<proteinExistence type="predicted"/>
<evidence type="ECO:0000313" key="2">
    <source>
        <dbReference type="Proteomes" id="UP000009131"/>
    </source>
</evidence>
<comment type="caution">
    <text evidence="1">The sequence shown here is derived from an EMBL/GenBank/DDBJ whole genome shotgun (WGS) entry which is preliminary data.</text>
</comment>
<gene>
    <name evidence="1" type="primary">Mo00703</name>
    <name evidence="1" type="ORF">E5Q_00703</name>
</gene>